<gene>
    <name evidence="3" type="ORF">SAMN05216470_1837</name>
</gene>
<accession>A0A239RFA0</accession>
<dbReference type="InterPro" id="IPR050921">
    <property type="entry name" value="T4SS_GSP_E_ATPase"/>
</dbReference>
<dbReference type="Gene3D" id="3.30.450.380">
    <property type="match status" value="1"/>
</dbReference>
<dbReference type="Proteomes" id="UP000214649">
    <property type="component" value="Unassembled WGS sequence"/>
</dbReference>
<evidence type="ECO:0000313" key="3">
    <source>
        <dbReference type="EMBL" id="SNU09489.1"/>
    </source>
</evidence>
<dbReference type="InterPro" id="IPR027417">
    <property type="entry name" value="P-loop_NTPase"/>
</dbReference>
<evidence type="ECO:0000313" key="4">
    <source>
        <dbReference type="Proteomes" id="UP000214649"/>
    </source>
</evidence>
<feature type="domain" description="Bacterial type II secretion system protein E" evidence="2">
    <location>
        <begin position="179"/>
        <end position="354"/>
    </location>
</feature>
<dbReference type="Pfam" id="PF00437">
    <property type="entry name" value="T2SSE"/>
    <property type="match status" value="1"/>
</dbReference>
<dbReference type="SUPFAM" id="SSF52540">
    <property type="entry name" value="P-loop containing nucleoside triphosphate hydrolases"/>
    <property type="match status" value="1"/>
</dbReference>
<organism evidence="3 4">
    <name type="scientific">Streptococcus equinus</name>
    <name type="common">Streptococcus bovis</name>
    <dbReference type="NCBI Taxonomy" id="1335"/>
    <lineage>
        <taxon>Bacteria</taxon>
        <taxon>Bacillati</taxon>
        <taxon>Bacillota</taxon>
        <taxon>Bacilli</taxon>
        <taxon>Lactobacillales</taxon>
        <taxon>Streptococcaceae</taxon>
        <taxon>Streptococcus</taxon>
    </lineage>
</organism>
<sequence length="413" mass="47532">MQLNYKPASDGRLKCKSAIYHVESKYQEKELKSVFLSLKANVCDLNPALITKCITGTEQDFIMLMNRAGDYLARHHPDLSEDMRKTLMEMLSDAVFGYYVLTPLILSKEVSDIKVLAYDHIVVKANGQRYLTDVSFDSEEDYRTWYDRILRIHRLGKSEEYALNHCTDRKGVDAFYLRIDVQLSCITSTEINNLHIRKMPKEKLSWEYLKDNGMLDDEAMDYLKDRILSGYGFLISGRGGSGKSTLLNNMLDWIPFDESVLVSQESDELYSNVHPQIQFEHTMTVRKNDVVTDFTLEDELRLGLLQDIDNFVIGEIKGGEALYVFTTAMSTGARFFGTIHSNDARTSVRRLVQCARYVSDYPMETLEEMLSAMPFVLIHMSRFSIDEIVEIEGWDAKAGKLIFHEVYRKEQGN</sequence>
<dbReference type="EMBL" id="FZRA01000008">
    <property type="protein sequence ID" value="SNU09489.1"/>
    <property type="molecule type" value="Genomic_DNA"/>
</dbReference>
<reference evidence="3 4" key="1">
    <citation type="submission" date="2017-07" db="EMBL/GenBank/DDBJ databases">
        <authorList>
            <person name="Sun Z.S."/>
            <person name="Albrecht U."/>
            <person name="Echele G."/>
            <person name="Lee C.C."/>
        </authorList>
    </citation>
    <scope>NUCLEOTIDE SEQUENCE [LARGE SCALE GENOMIC DNA]</scope>
    <source>
        <strain evidence="3 4">AR3</strain>
    </source>
</reference>
<name>A0A239RFA0_STREI</name>
<dbReference type="GO" id="GO:0016887">
    <property type="term" value="F:ATP hydrolysis activity"/>
    <property type="evidence" value="ECO:0007669"/>
    <property type="project" value="InterPro"/>
</dbReference>
<evidence type="ECO:0000259" key="2">
    <source>
        <dbReference type="Pfam" id="PF00437"/>
    </source>
</evidence>
<dbReference type="InterPro" id="IPR001482">
    <property type="entry name" value="T2SS/T4SS_dom"/>
</dbReference>
<dbReference type="RefSeq" id="WP_094141185.1">
    <property type="nucleotide sequence ID" value="NZ_FZRA01000008.1"/>
</dbReference>
<dbReference type="PANTHER" id="PTHR30486">
    <property type="entry name" value="TWITCHING MOTILITY PROTEIN PILT"/>
    <property type="match status" value="1"/>
</dbReference>
<dbReference type="AlphaFoldDB" id="A0A239RFA0"/>
<evidence type="ECO:0000256" key="1">
    <source>
        <dbReference type="ARBA" id="ARBA00006611"/>
    </source>
</evidence>
<dbReference type="PANTHER" id="PTHR30486:SF6">
    <property type="entry name" value="TYPE IV PILUS RETRACTATION ATPASE PILT"/>
    <property type="match status" value="1"/>
</dbReference>
<dbReference type="Gene3D" id="3.40.50.300">
    <property type="entry name" value="P-loop containing nucleotide triphosphate hydrolases"/>
    <property type="match status" value="1"/>
</dbReference>
<protein>
    <submittedName>
        <fullName evidence="3">Pilus assembly protein CpaF</fullName>
    </submittedName>
</protein>
<comment type="similarity">
    <text evidence="1">Belongs to the GSP E family.</text>
</comment>
<proteinExistence type="inferred from homology"/>